<evidence type="ECO:0000313" key="2">
    <source>
        <dbReference type="Proteomes" id="UP000026915"/>
    </source>
</evidence>
<sequence>MSVNRDVAAIVMGLREVPGRDIFYLDICFSMYSQMLSFLSKAKTLTPKAFNLFSLKQSVIETPHRSHRP</sequence>
<reference evidence="1 2" key="1">
    <citation type="journal article" date="2013" name="Genome Biol.">
        <title>The genome sequence of the most widely cultivated cacao type and its use to identify candidate genes regulating pod color.</title>
        <authorList>
            <person name="Motamayor J.C."/>
            <person name="Mockaitis K."/>
            <person name="Schmutz J."/>
            <person name="Haiminen N."/>
            <person name="Iii D.L."/>
            <person name="Cornejo O."/>
            <person name="Findley S.D."/>
            <person name="Zheng P."/>
            <person name="Utro F."/>
            <person name="Royaert S."/>
            <person name="Saski C."/>
            <person name="Jenkins J."/>
            <person name="Podicheti R."/>
            <person name="Zhao M."/>
            <person name="Scheffler B.E."/>
            <person name="Stack J.C."/>
            <person name="Feltus F.A."/>
            <person name="Mustiga G.M."/>
            <person name="Amores F."/>
            <person name="Phillips W."/>
            <person name="Marelli J.P."/>
            <person name="May G.D."/>
            <person name="Shapiro H."/>
            <person name="Ma J."/>
            <person name="Bustamante C.D."/>
            <person name="Schnell R.J."/>
            <person name="Main D."/>
            <person name="Gilbert D."/>
            <person name="Parida L."/>
            <person name="Kuhn D.N."/>
        </authorList>
    </citation>
    <scope>NUCLEOTIDE SEQUENCE [LARGE SCALE GENOMIC DNA]</scope>
    <source>
        <strain evidence="2">cv. Matina 1-6</strain>
    </source>
</reference>
<accession>A0A061G499</accession>
<dbReference type="EMBL" id="CM001881">
    <property type="protein sequence ID" value="EOY21864.1"/>
    <property type="molecule type" value="Genomic_DNA"/>
</dbReference>
<proteinExistence type="predicted"/>
<dbReference type="Gramene" id="EOY21864">
    <property type="protein sequence ID" value="EOY21864"/>
    <property type="gene ID" value="TCM_014013"/>
</dbReference>
<dbReference type="AlphaFoldDB" id="A0A061G499"/>
<dbReference type="HOGENOM" id="CLU_2780970_0_0_1"/>
<gene>
    <name evidence="1" type="ORF">TCM_014013</name>
</gene>
<evidence type="ECO:0000313" key="1">
    <source>
        <dbReference type="EMBL" id="EOY21864.1"/>
    </source>
</evidence>
<keyword evidence="2" id="KW-1185">Reference proteome</keyword>
<dbReference type="Proteomes" id="UP000026915">
    <property type="component" value="Chromosome 3"/>
</dbReference>
<dbReference type="InParanoid" id="A0A061G499"/>
<name>A0A061G499_THECC</name>
<protein>
    <submittedName>
        <fullName evidence="1">Uncharacterized protein</fullName>
    </submittedName>
</protein>
<organism evidence="1 2">
    <name type="scientific">Theobroma cacao</name>
    <name type="common">Cacao</name>
    <name type="synonym">Cocoa</name>
    <dbReference type="NCBI Taxonomy" id="3641"/>
    <lineage>
        <taxon>Eukaryota</taxon>
        <taxon>Viridiplantae</taxon>
        <taxon>Streptophyta</taxon>
        <taxon>Embryophyta</taxon>
        <taxon>Tracheophyta</taxon>
        <taxon>Spermatophyta</taxon>
        <taxon>Magnoliopsida</taxon>
        <taxon>eudicotyledons</taxon>
        <taxon>Gunneridae</taxon>
        <taxon>Pentapetalae</taxon>
        <taxon>rosids</taxon>
        <taxon>malvids</taxon>
        <taxon>Malvales</taxon>
        <taxon>Malvaceae</taxon>
        <taxon>Byttnerioideae</taxon>
        <taxon>Theobroma</taxon>
    </lineage>
</organism>